<sequence length="92" mass="10862">MEENSYKTALLLKRHALLMLFPSRTSFAFLKSETTMGCQKRMQTRVLQQASCDTCTPYTPKAFPSYAYKEFCLHLFHFCTWNLYSWTTRLSI</sequence>
<protein>
    <submittedName>
        <fullName evidence="1">Uncharacterized protein</fullName>
    </submittedName>
</protein>
<keyword evidence="2" id="KW-1185">Reference proteome</keyword>
<proteinExistence type="predicted"/>
<dbReference type="EMBL" id="BPLQ01000145">
    <property type="protein sequence ID" value="GIX68002.1"/>
    <property type="molecule type" value="Genomic_DNA"/>
</dbReference>
<dbReference type="AlphaFoldDB" id="A0AAV4M6A8"/>
<evidence type="ECO:0000313" key="1">
    <source>
        <dbReference type="EMBL" id="GIX68002.1"/>
    </source>
</evidence>
<dbReference type="Proteomes" id="UP001054837">
    <property type="component" value="Unassembled WGS sequence"/>
</dbReference>
<reference evidence="1 2" key="1">
    <citation type="submission" date="2021-06" db="EMBL/GenBank/DDBJ databases">
        <title>Caerostris darwini draft genome.</title>
        <authorList>
            <person name="Kono N."/>
            <person name="Arakawa K."/>
        </authorList>
    </citation>
    <scope>NUCLEOTIDE SEQUENCE [LARGE SCALE GENOMIC DNA]</scope>
</reference>
<organism evidence="1 2">
    <name type="scientific">Caerostris darwini</name>
    <dbReference type="NCBI Taxonomy" id="1538125"/>
    <lineage>
        <taxon>Eukaryota</taxon>
        <taxon>Metazoa</taxon>
        <taxon>Ecdysozoa</taxon>
        <taxon>Arthropoda</taxon>
        <taxon>Chelicerata</taxon>
        <taxon>Arachnida</taxon>
        <taxon>Araneae</taxon>
        <taxon>Araneomorphae</taxon>
        <taxon>Entelegynae</taxon>
        <taxon>Araneoidea</taxon>
        <taxon>Araneidae</taxon>
        <taxon>Caerostris</taxon>
    </lineage>
</organism>
<evidence type="ECO:0000313" key="2">
    <source>
        <dbReference type="Proteomes" id="UP001054837"/>
    </source>
</evidence>
<gene>
    <name evidence="1" type="ORF">CDAR_457581</name>
</gene>
<name>A0AAV4M6A8_9ARAC</name>
<accession>A0AAV4M6A8</accession>
<comment type="caution">
    <text evidence="1">The sequence shown here is derived from an EMBL/GenBank/DDBJ whole genome shotgun (WGS) entry which is preliminary data.</text>
</comment>